<dbReference type="EnsemblMetazoa" id="SMAR009094-RA">
    <property type="protein sequence ID" value="SMAR009094-PA"/>
    <property type="gene ID" value="SMAR009094"/>
</dbReference>
<dbReference type="eggNOG" id="KOG0493">
    <property type="taxonomic scope" value="Eukaryota"/>
</dbReference>
<dbReference type="HOGENOM" id="CLU_051739_0_0_1"/>
<evidence type="ECO:0000313" key="11">
    <source>
        <dbReference type="EnsemblMetazoa" id="SMAR009094-PA"/>
    </source>
</evidence>
<comment type="similarity">
    <text evidence="8">Belongs to the Engrailed homeobox family.</text>
</comment>
<dbReference type="InterPro" id="IPR009057">
    <property type="entry name" value="Homeodomain-like_sf"/>
</dbReference>
<dbReference type="PANTHER" id="PTHR24341">
    <property type="entry name" value="HOMEOBOX PROTEIN ENGRAILED"/>
    <property type="match status" value="1"/>
</dbReference>
<reference evidence="11" key="2">
    <citation type="submission" date="2015-02" db="UniProtKB">
        <authorList>
            <consortium name="EnsemblMetazoa"/>
        </authorList>
    </citation>
    <scope>IDENTIFICATION</scope>
</reference>
<feature type="domain" description="Homeobox" evidence="10">
    <location>
        <begin position="134"/>
        <end position="194"/>
    </location>
</feature>
<dbReference type="GO" id="GO:0000981">
    <property type="term" value="F:DNA-binding transcription factor activity, RNA polymerase II-specific"/>
    <property type="evidence" value="ECO:0007669"/>
    <property type="project" value="InterPro"/>
</dbReference>
<evidence type="ECO:0000256" key="5">
    <source>
        <dbReference type="ARBA" id="ARBA00023242"/>
    </source>
</evidence>
<dbReference type="AlphaFoldDB" id="T1J630"/>
<dbReference type="InterPro" id="IPR019549">
    <property type="entry name" value="Homeobox-engrailed_C-terminal"/>
</dbReference>
<keyword evidence="12" id="KW-1185">Reference proteome</keyword>
<dbReference type="PANTHER" id="PTHR24341:SF6">
    <property type="entry name" value="HOMEOBOX PROTEIN INVECTED"/>
    <property type="match status" value="1"/>
</dbReference>
<evidence type="ECO:0000256" key="9">
    <source>
        <dbReference type="SAM" id="MobiDB-lite"/>
    </source>
</evidence>
<proteinExistence type="inferred from homology"/>
<dbReference type="SUPFAM" id="SSF46689">
    <property type="entry name" value="Homeodomain-like"/>
    <property type="match status" value="1"/>
</dbReference>
<keyword evidence="4 6" id="KW-0371">Homeobox</keyword>
<dbReference type="InterPro" id="IPR017970">
    <property type="entry name" value="Homeobox_CS"/>
</dbReference>
<dbReference type="OMA" id="QERQMIS"/>
<feature type="compositionally biased region" description="Basic and acidic residues" evidence="9">
    <location>
        <begin position="82"/>
        <end position="96"/>
    </location>
</feature>
<feature type="compositionally biased region" description="Basic and acidic residues" evidence="9">
    <location>
        <begin position="126"/>
        <end position="139"/>
    </location>
</feature>
<organism evidence="11 12">
    <name type="scientific">Strigamia maritima</name>
    <name type="common">European centipede</name>
    <name type="synonym">Geophilus maritimus</name>
    <dbReference type="NCBI Taxonomy" id="126957"/>
    <lineage>
        <taxon>Eukaryota</taxon>
        <taxon>Metazoa</taxon>
        <taxon>Ecdysozoa</taxon>
        <taxon>Arthropoda</taxon>
        <taxon>Myriapoda</taxon>
        <taxon>Chilopoda</taxon>
        <taxon>Pleurostigmophora</taxon>
        <taxon>Geophilomorpha</taxon>
        <taxon>Linotaeniidae</taxon>
        <taxon>Strigamia</taxon>
    </lineage>
</organism>
<dbReference type="Pfam" id="PF10525">
    <property type="entry name" value="Engrail_1_C_sig"/>
    <property type="match status" value="1"/>
</dbReference>
<accession>T1J630</accession>
<evidence type="ECO:0000313" key="12">
    <source>
        <dbReference type="Proteomes" id="UP000014500"/>
    </source>
</evidence>
<dbReference type="Pfam" id="PF00046">
    <property type="entry name" value="Homeodomain"/>
    <property type="match status" value="1"/>
</dbReference>
<dbReference type="GO" id="GO:0005634">
    <property type="term" value="C:nucleus"/>
    <property type="evidence" value="ECO:0007669"/>
    <property type="project" value="UniProtKB-SubCell"/>
</dbReference>
<keyword evidence="2" id="KW-0217">Developmental protein</keyword>
<dbReference type="SMART" id="SM00389">
    <property type="entry name" value="HOX"/>
    <property type="match status" value="1"/>
</dbReference>
<dbReference type="PhylomeDB" id="T1J630"/>
<dbReference type="InterPro" id="IPR050720">
    <property type="entry name" value="Engrailed_Homeobox_TFs"/>
</dbReference>
<dbReference type="GO" id="GO:0030182">
    <property type="term" value="P:neuron differentiation"/>
    <property type="evidence" value="ECO:0007669"/>
    <property type="project" value="TreeGrafter"/>
</dbReference>
<dbReference type="PRINTS" id="PR00024">
    <property type="entry name" value="HOMEOBOX"/>
</dbReference>
<dbReference type="FunFam" id="1.10.10.60:FF:000189">
    <property type="entry name" value="Homeobox protein engrailed-like"/>
    <property type="match status" value="1"/>
</dbReference>
<reference evidence="12" key="1">
    <citation type="submission" date="2011-05" db="EMBL/GenBank/DDBJ databases">
        <authorList>
            <person name="Richards S.R."/>
            <person name="Qu J."/>
            <person name="Jiang H."/>
            <person name="Jhangiani S.N."/>
            <person name="Agravi P."/>
            <person name="Goodspeed R."/>
            <person name="Gross S."/>
            <person name="Mandapat C."/>
            <person name="Jackson L."/>
            <person name="Mathew T."/>
            <person name="Pu L."/>
            <person name="Thornton R."/>
            <person name="Saada N."/>
            <person name="Wilczek-Boney K.B."/>
            <person name="Lee S."/>
            <person name="Kovar C."/>
            <person name="Wu Y."/>
            <person name="Scherer S.E."/>
            <person name="Worley K.C."/>
            <person name="Muzny D.M."/>
            <person name="Gibbs R."/>
        </authorList>
    </citation>
    <scope>NUCLEOTIDE SEQUENCE</scope>
    <source>
        <strain evidence="12">Brora</strain>
    </source>
</reference>
<name>T1J630_STRMM</name>
<dbReference type="InterPro" id="IPR000747">
    <property type="entry name" value="HD_engrailed"/>
</dbReference>
<dbReference type="EMBL" id="JH431870">
    <property type="status" value="NOT_ANNOTATED_CDS"/>
    <property type="molecule type" value="Genomic_DNA"/>
</dbReference>
<feature type="DNA-binding region" description="Homeobox" evidence="6">
    <location>
        <begin position="136"/>
        <end position="195"/>
    </location>
</feature>
<evidence type="ECO:0000256" key="8">
    <source>
        <dbReference type="RuleBase" id="RU510713"/>
    </source>
</evidence>
<dbReference type="PROSITE" id="PS00027">
    <property type="entry name" value="HOMEOBOX_1"/>
    <property type="match status" value="1"/>
</dbReference>
<protein>
    <recommendedName>
        <fullName evidence="8">Homeobox protein engrailed-like</fullName>
    </recommendedName>
</protein>
<dbReference type="Proteomes" id="UP000014500">
    <property type="component" value="Unassembled WGS sequence"/>
</dbReference>
<dbReference type="InterPro" id="IPR001356">
    <property type="entry name" value="HD"/>
</dbReference>
<keyword evidence="3 6" id="KW-0238">DNA-binding</keyword>
<dbReference type="CDD" id="cd00086">
    <property type="entry name" value="homeodomain"/>
    <property type="match status" value="1"/>
</dbReference>
<evidence type="ECO:0000256" key="6">
    <source>
        <dbReference type="PROSITE-ProRule" id="PRU00108"/>
    </source>
</evidence>
<dbReference type="Gene3D" id="1.10.10.60">
    <property type="entry name" value="Homeodomain-like"/>
    <property type="match status" value="1"/>
</dbReference>
<feature type="compositionally biased region" description="Basic and acidic residues" evidence="9">
    <location>
        <begin position="1"/>
        <end position="17"/>
    </location>
</feature>
<feature type="compositionally biased region" description="Low complexity" evidence="9">
    <location>
        <begin position="71"/>
        <end position="80"/>
    </location>
</feature>
<evidence type="ECO:0000256" key="7">
    <source>
        <dbReference type="RuleBase" id="RU000682"/>
    </source>
</evidence>
<feature type="compositionally biased region" description="Acidic residues" evidence="9">
    <location>
        <begin position="60"/>
        <end position="70"/>
    </location>
</feature>
<dbReference type="PROSITE" id="PS50071">
    <property type="entry name" value="HOMEOBOX_2"/>
    <property type="match status" value="1"/>
</dbReference>
<evidence type="ECO:0000256" key="3">
    <source>
        <dbReference type="ARBA" id="ARBA00023125"/>
    </source>
</evidence>
<dbReference type="InterPro" id="IPR019737">
    <property type="entry name" value="Homeobox-engrailed_CS"/>
</dbReference>
<evidence type="ECO:0000256" key="4">
    <source>
        <dbReference type="ARBA" id="ARBA00023155"/>
    </source>
</evidence>
<dbReference type="PRINTS" id="PR00026">
    <property type="entry name" value="ENGRAILED"/>
</dbReference>
<dbReference type="InterPro" id="IPR020479">
    <property type="entry name" value="HD_metazoa"/>
</dbReference>
<dbReference type="STRING" id="126957.T1J630"/>
<feature type="region of interest" description="Disordered" evidence="9">
    <location>
        <begin position="115"/>
        <end position="144"/>
    </location>
</feature>
<evidence type="ECO:0000259" key="10">
    <source>
        <dbReference type="PROSITE" id="PS50071"/>
    </source>
</evidence>
<evidence type="ECO:0000256" key="1">
    <source>
        <dbReference type="ARBA" id="ARBA00004123"/>
    </source>
</evidence>
<sequence length="257" mass="29044">MALDGESRQADSGDREASPASPRQRIDDQHPNRTLKFSIENILRPDFGKVAPGQKRLDPPSDDDDDEDEVAAAATATAASGDRVRPSNREQKDSSSKSKPNILWPAWVYCTRYSDRPSSGESPLAKNEEKEKKPEEKRPRTAFTNEQLARLKKEFQENRYLTEKRRQDLARELKLNESQIKIWFQNKRAKIKKASGQRNNLAMQLMAQGLYNHTTTSNSELKLYVCVRTASLGIWAGGLSPISVAMIATRTIQDNKK</sequence>
<dbReference type="GO" id="GO:0000978">
    <property type="term" value="F:RNA polymerase II cis-regulatory region sequence-specific DNA binding"/>
    <property type="evidence" value="ECO:0007669"/>
    <property type="project" value="TreeGrafter"/>
</dbReference>
<evidence type="ECO:0000256" key="2">
    <source>
        <dbReference type="ARBA" id="ARBA00022473"/>
    </source>
</evidence>
<comment type="subcellular location">
    <subcellularLocation>
        <location evidence="1 6 7">Nucleus</location>
    </subcellularLocation>
</comment>
<keyword evidence="5 6" id="KW-0539">Nucleus</keyword>
<dbReference type="GO" id="GO:0009653">
    <property type="term" value="P:anatomical structure morphogenesis"/>
    <property type="evidence" value="ECO:0007669"/>
    <property type="project" value="UniProtKB-ARBA"/>
</dbReference>
<feature type="region of interest" description="Disordered" evidence="9">
    <location>
        <begin position="1"/>
        <end position="98"/>
    </location>
</feature>
<dbReference type="PROSITE" id="PS00033">
    <property type="entry name" value="ENGRAILED"/>
    <property type="match status" value="1"/>
</dbReference>